<proteinExistence type="predicted"/>
<feature type="region of interest" description="Disordered" evidence="1">
    <location>
        <begin position="1"/>
        <end position="74"/>
    </location>
</feature>
<dbReference type="EMBL" id="AVOT02111796">
    <property type="protein sequence ID" value="MBW0582173.1"/>
    <property type="molecule type" value="Genomic_DNA"/>
</dbReference>
<organism evidence="2 3">
    <name type="scientific">Austropuccinia psidii MF-1</name>
    <dbReference type="NCBI Taxonomy" id="1389203"/>
    <lineage>
        <taxon>Eukaryota</taxon>
        <taxon>Fungi</taxon>
        <taxon>Dikarya</taxon>
        <taxon>Basidiomycota</taxon>
        <taxon>Pucciniomycotina</taxon>
        <taxon>Pucciniomycetes</taxon>
        <taxon>Pucciniales</taxon>
        <taxon>Sphaerophragmiaceae</taxon>
        <taxon>Austropuccinia</taxon>
    </lineage>
</organism>
<feature type="compositionally biased region" description="Low complexity" evidence="1">
    <location>
        <begin position="63"/>
        <end position="74"/>
    </location>
</feature>
<evidence type="ECO:0000313" key="3">
    <source>
        <dbReference type="Proteomes" id="UP000765509"/>
    </source>
</evidence>
<dbReference type="Proteomes" id="UP000765509">
    <property type="component" value="Unassembled WGS sequence"/>
</dbReference>
<dbReference type="AlphaFoldDB" id="A0A9Q3KIR4"/>
<gene>
    <name evidence="2" type="ORF">O181_121888</name>
</gene>
<comment type="caution">
    <text evidence="2">The sequence shown here is derived from an EMBL/GenBank/DDBJ whole genome shotgun (WGS) entry which is preliminary data.</text>
</comment>
<protein>
    <submittedName>
        <fullName evidence="2">Uncharacterized protein</fullName>
    </submittedName>
</protein>
<accession>A0A9Q3KIR4</accession>
<feature type="compositionally biased region" description="Basic and acidic residues" evidence="1">
    <location>
        <begin position="37"/>
        <end position="49"/>
    </location>
</feature>
<sequence length="122" mass="13326">MYVQHSPPSTQNVSQARAQAVHTPTPRLPLDGTPEVPELRAHLEQRTSNERGSIIQEGRGPRRSSSFSGVVGAFPGISRTTLKGPCYDYAEEEESSMEEEESESNKAAPTYVGNLKVLEGQL</sequence>
<feature type="compositionally biased region" description="Acidic residues" evidence="1">
    <location>
        <begin position="90"/>
        <end position="102"/>
    </location>
</feature>
<feature type="compositionally biased region" description="Polar residues" evidence="1">
    <location>
        <begin position="1"/>
        <end position="17"/>
    </location>
</feature>
<name>A0A9Q3KIR4_9BASI</name>
<keyword evidence="3" id="KW-1185">Reference proteome</keyword>
<reference evidence="2" key="1">
    <citation type="submission" date="2021-03" db="EMBL/GenBank/DDBJ databases">
        <title>Draft genome sequence of rust myrtle Austropuccinia psidii MF-1, a brazilian biotype.</title>
        <authorList>
            <person name="Quecine M.C."/>
            <person name="Pachon D.M.R."/>
            <person name="Bonatelli M.L."/>
            <person name="Correr F.H."/>
            <person name="Franceschini L.M."/>
            <person name="Leite T.F."/>
            <person name="Margarido G.R.A."/>
            <person name="Almeida C.A."/>
            <person name="Ferrarezi J.A."/>
            <person name="Labate C.A."/>
        </authorList>
    </citation>
    <scope>NUCLEOTIDE SEQUENCE</scope>
    <source>
        <strain evidence="2">MF-1</strain>
    </source>
</reference>
<feature type="region of interest" description="Disordered" evidence="1">
    <location>
        <begin position="90"/>
        <end position="110"/>
    </location>
</feature>
<evidence type="ECO:0000256" key="1">
    <source>
        <dbReference type="SAM" id="MobiDB-lite"/>
    </source>
</evidence>
<evidence type="ECO:0000313" key="2">
    <source>
        <dbReference type="EMBL" id="MBW0582173.1"/>
    </source>
</evidence>